<accession>A0A0B2W0T3</accession>
<dbReference type="EMBL" id="JPKZ01000520">
    <property type="protein sequence ID" value="KHN86775.1"/>
    <property type="molecule type" value="Genomic_DNA"/>
</dbReference>
<feature type="signal peptide" evidence="1">
    <location>
        <begin position="1"/>
        <end position="16"/>
    </location>
</feature>
<gene>
    <name evidence="2" type="ORF">Tcan_17994</name>
</gene>
<sequence>MGLLQLCLTLLHLSSSQNLRIFANFCTILLSLFALEWCQLYSSGLTRMKRAFFDEVNVLETYQPRARTMGHLFMPDPPTPAPESAKAQEGLAAARSAFIQLRDAVSVIFLC</sequence>
<keyword evidence="1" id="KW-0732">Signal</keyword>
<dbReference type="OrthoDB" id="5836881at2759"/>
<organism evidence="2 3">
    <name type="scientific">Toxocara canis</name>
    <name type="common">Canine roundworm</name>
    <dbReference type="NCBI Taxonomy" id="6265"/>
    <lineage>
        <taxon>Eukaryota</taxon>
        <taxon>Metazoa</taxon>
        <taxon>Ecdysozoa</taxon>
        <taxon>Nematoda</taxon>
        <taxon>Chromadorea</taxon>
        <taxon>Rhabditida</taxon>
        <taxon>Spirurina</taxon>
        <taxon>Ascaridomorpha</taxon>
        <taxon>Ascaridoidea</taxon>
        <taxon>Toxocaridae</taxon>
        <taxon>Toxocara</taxon>
    </lineage>
</organism>
<protein>
    <submittedName>
        <fullName evidence="2">Uncharacterized protein</fullName>
    </submittedName>
</protein>
<reference evidence="2 3" key="1">
    <citation type="submission" date="2014-11" db="EMBL/GenBank/DDBJ databases">
        <title>Genetic blueprint of the zoonotic pathogen Toxocara canis.</title>
        <authorList>
            <person name="Zhu X.-Q."/>
            <person name="Korhonen P.K."/>
            <person name="Cai H."/>
            <person name="Young N.D."/>
            <person name="Nejsum P."/>
            <person name="von Samson-Himmelstjerna G."/>
            <person name="Boag P.R."/>
            <person name="Tan P."/>
            <person name="Li Q."/>
            <person name="Min J."/>
            <person name="Yang Y."/>
            <person name="Wang X."/>
            <person name="Fang X."/>
            <person name="Hall R.S."/>
            <person name="Hofmann A."/>
            <person name="Sternberg P.W."/>
            <person name="Jex A.R."/>
            <person name="Gasser R.B."/>
        </authorList>
    </citation>
    <scope>NUCLEOTIDE SEQUENCE [LARGE SCALE GENOMIC DNA]</scope>
    <source>
        <strain evidence="2">PN_DK_2014</strain>
    </source>
</reference>
<dbReference type="Proteomes" id="UP000031036">
    <property type="component" value="Unassembled WGS sequence"/>
</dbReference>
<evidence type="ECO:0000313" key="3">
    <source>
        <dbReference type="Proteomes" id="UP000031036"/>
    </source>
</evidence>
<name>A0A0B2W0T3_TOXCA</name>
<feature type="chain" id="PRO_5002080587" evidence="1">
    <location>
        <begin position="17"/>
        <end position="111"/>
    </location>
</feature>
<comment type="caution">
    <text evidence="2">The sequence shown here is derived from an EMBL/GenBank/DDBJ whole genome shotgun (WGS) entry which is preliminary data.</text>
</comment>
<evidence type="ECO:0000256" key="1">
    <source>
        <dbReference type="SAM" id="SignalP"/>
    </source>
</evidence>
<dbReference type="AlphaFoldDB" id="A0A0B2W0T3"/>
<evidence type="ECO:0000313" key="2">
    <source>
        <dbReference type="EMBL" id="KHN86775.1"/>
    </source>
</evidence>
<proteinExistence type="predicted"/>
<keyword evidence="3" id="KW-1185">Reference proteome</keyword>